<keyword evidence="7" id="KW-0832">Ubl conjugation</keyword>
<dbReference type="PANTHER" id="PTHR13483:SF3">
    <property type="entry name" value="BOX C_D SNORNA PROTEIN 1"/>
    <property type="match status" value="1"/>
</dbReference>
<comment type="subunit">
    <text evidence="10">Interacts with FBL, SNU13, NOP58, NUFIP1, RUVBL1, RUVBL2 and TAF9. Interacts (via HIT-type zinc finger) with the RUVBL1/RUVBL2 complex in the presence of ADP.</text>
</comment>
<keyword evidence="16" id="KW-1185">Reference proteome</keyword>
<evidence type="ECO:0000256" key="7">
    <source>
        <dbReference type="ARBA" id="ARBA00022843"/>
    </source>
</evidence>
<evidence type="ECO:0000256" key="2">
    <source>
        <dbReference type="ARBA" id="ARBA00022517"/>
    </source>
</evidence>
<gene>
    <name evidence="15" type="ORF">HNY73_012653</name>
</gene>
<evidence type="ECO:0000256" key="10">
    <source>
        <dbReference type="ARBA" id="ARBA00061949"/>
    </source>
</evidence>
<dbReference type="SUPFAM" id="SSF144232">
    <property type="entry name" value="HIT/MYND zinc finger-like"/>
    <property type="match status" value="1"/>
</dbReference>
<dbReference type="GO" id="GO:0000492">
    <property type="term" value="P:box C/D snoRNP assembly"/>
    <property type="evidence" value="ECO:0007669"/>
    <property type="project" value="TreeGrafter"/>
</dbReference>
<dbReference type="InterPro" id="IPR051639">
    <property type="entry name" value="BCD1"/>
</dbReference>
<evidence type="ECO:0000259" key="14">
    <source>
        <dbReference type="PROSITE" id="PS51083"/>
    </source>
</evidence>
<dbReference type="Pfam" id="PF25790">
    <property type="entry name" value="BCD1"/>
    <property type="match status" value="1"/>
</dbReference>
<evidence type="ECO:0000313" key="16">
    <source>
        <dbReference type="Proteomes" id="UP000807504"/>
    </source>
</evidence>
<protein>
    <recommendedName>
        <fullName evidence="11">Box C/D snoRNA protein 1</fullName>
    </recommendedName>
    <alternativeName>
        <fullName evidence="12">Zinc finger HIT domain-containing protein 6</fullName>
    </alternativeName>
</protein>
<accession>A0A8T0EXS2</accession>
<reference evidence="15" key="2">
    <citation type="submission" date="2020-06" db="EMBL/GenBank/DDBJ databases">
        <authorList>
            <person name="Sheffer M."/>
        </authorList>
    </citation>
    <scope>NUCLEOTIDE SEQUENCE</scope>
</reference>
<dbReference type="GO" id="GO:0005634">
    <property type="term" value="C:nucleus"/>
    <property type="evidence" value="ECO:0007669"/>
    <property type="project" value="TreeGrafter"/>
</dbReference>
<dbReference type="AlphaFoldDB" id="A0A8T0EXS2"/>
<keyword evidence="2" id="KW-0690">Ribosome biogenesis</keyword>
<dbReference type="GO" id="GO:0070761">
    <property type="term" value="C:pre-snoRNP complex"/>
    <property type="evidence" value="ECO:0007669"/>
    <property type="project" value="TreeGrafter"/>
</dbReference>
<evidence type="ECO:0000256" key="11">
    <source>
        <dbReference type="ARBA" id="ARBA00068630"/>
    </source>
</evidence>
<dbReference type="InterPro" id="IPR057721">
    <property type="entry name" value="BCD1_alpha/beta"/>
</dbReference>
<keyword evidence="3" id="KW-0597">Phosphoprotein</keyword>
<comment type="similarity">
    <text evidence="9">Belongs to the BCD1 family.</text>
</comment>
<dbReference type="Gene3D" id="3.30.60.190">
    <property type="match status" value="1"/>
</dbReference>
<dbReference type="GO" id="GO:0008270">
    <property type="term" value="F:zinc ion binding"/>
    <property type="evidence" value="ECO:0007669"/>
    <property type="project" value="UniProtKB-UniRule"/>
</dbReference>
<dbReference type="CDD" id="cd23023">
    <property type="entry name" value="zf-HIT_BCD1"/>
    <property type="match status" value="1"/>
</dbReference>
<reference evidence="15" key="1">
    <citation type="journal article" date="2020" name="bioRxiv">
        <title>Chromosome-level reference genome of the European wasp spider Argiope bruennichi: a resource for studies on range expansion and evolutionary adaptation.</title>
        <authorList>
            <person name="Sheffer M.M."/>
            <person name="Hoppe A."/>
            <person name="Krehenwinkel H."/>
            <person name="Uhl G."/>
            <person name="Kuss A.W."/>
            <person name="Jensen L."/>
            <person name="Jensen C."/>
            <person name="Gillespie R.G."/>
            <person name="Hoff K.J."/>
            <person name="Prost S."/>
        </authorList>
    </citation>
    <scope>NUCLEOTIDE SEQUENCE</scope>
</reference>
<feature type="domain" description="HIT-type" evidence="14">
    <location>
        <begin position="22"/>
        <end position="55"/>
    </location>
</feature>
<sequence>MEDLDERSESPSSPGTVYENLCTICDKPSKYRCPKCSTFSCSLECVKVHKDESGCDGVRDKTAYVPIEEFHERHLLSDYHFLENIGRTIDNAQRSKKKFGLMHYLPHNLYRLQKAARERKIDLHILPLMFARRKASTTFLRYNDRRIFWKLEWKFPQCDFTSCDDRVDEDMLLGACLDKYLLPESIDIAGNKLMYYQSLGHKGVSVFLKKESSAANENKYVLLNQNKSLKRNFRGKKIIEFPTLLVVPNIHISCYIESSPNDEIKDID</sequence>
<dbReference type="FunFam" id="3.30.60.190:FF:000001">
    <property type="entry name" value="box C/D snoRNA protein 1"/>
    <property type="match status" value="1"/>
</dbReference>
<dbReference type="GO" id="GO:0000463">
    <property type="term" value="P:maturation of LSU-rRNA from tricistronic rRNA transcript (SSU-rRNA, 5.8S rRNA, LSU-rRNA)"/>
    <property type="evidence" value="ECO:0007669"/>
    <property type="project" value="TreeGrafter"/>
</dbReference>
<comment type="caution">
    <text evidence="15">The sequence shown here is derived from an EMBL/GenBank/DDBJ whole genome shotgun (WGS) entry which is preliminary data.</text>
</comment>
<organism evidence="15 16">
    <name type="scientific">Argiope bruennichi</name>
    <name type="common">Wasp spider</name>
    <name type="synonym">Aranea bruennichi</name>
    <dbReference type="NCBI Taxonomy" id="94029"/>
    <lineage>
        <taxon>Eukaryota</taxon>
        <taxon>Metazoa</taxon>
        <taxon>Ecdysozoa</taxon>
        <taxon>Arthropoda</taxon>
        <taxon>Chelicerata</taxon>
        <taxon>Arachnida</taxon>
        <taxon>Araneae</taxon>
        <taxon>Araneomorphae</taxon>
        <taxon>Entelegynae</taxon>
        <taxon>Araneoidea</taxon>
        <taxon>Araneidae</taxon>
        <taxon>Argiope</taxon>
    </lineage>
</organism>
<evidence type="ECO:0000256" key="8">
    <source>
        <dbReference type="ARBA" id="ARBA00049598"/>
    </source>
</evidence>
<dbReference type="InterPro" id="IPR007529">
    <property type="entry name" value="Znf_HIT"/>
</dbReference>
<proteinExistence type="inferred from homology"/>
<keyword evidence="5 13" id="KW-0863">Zinc-finger</keyword>
<evidence type="ECO:0000256" key="9">
    <source>
        <dbReference type="ARBA" id="ARBA00049654"/>
    </source>
</evidence>
<keyword evidence="4" id="KW-0479">Metal-binding</keyword>
<comment type="function">
    <text evidence="8">Required for box C/D snoRNAs accumulation involved in snoRNA processing, snoRNA transport to the nucleolus and ribosome biogenesis.</text>
</comment>
<dbReference type="PROSITE" id="PS51083">
    <property type="entry name" value="ZF_HIT"/>
    <property type="match status" value="1"/>
</dbReference>
<evidence type="ECO:0000256" key="6">
    <source>
        <dbReference type="ARBA" id="ARBA00022833"/>
    </source>
</evidence>
<evidence type="ECO:0000256" key="13">
    <source>
        <dbReference type="PROSITE-ProRule" id="PRU00453"/>
    </source>
</evidence>
<keyword evidence="1" id="KW-1017">Isopeptide bond</keyword>
<dbReference type="Proteomes" id="UP000807504">
    <property type="component" value="Unassembled WGS sequence"/>
</dbReference>
<evidence type="ECO:0000256" key="4">
    <source>
        <dbReference type="ARBA" id="ARBA00022723"/>
    </source>
</evidence>
<evidence type="ECO:0000256" key="3">
    <source>
        <dbReference type="ARBA" id="ARBA00022553"/>
    </source>
</evidence>
<evidence type="ECO:0000256" key="5">
    <source>
        <dbReference type="ARBA" id="ARBA00022771"/>
    </source>
</evidence>
<keyword evidence="6" id="KW-0862">Zinc</keyword>
<evidence type="ECO:0000256" key="1">
    <source>
        <dbReference type="ARBA" id="ARBA00022499"/>
    </source>
</evidence>
<dbReference type="GO" id="GO:0048254">
    <property type="term" value="P:snoRNA localization"/>
    <property type="evidence" value="ECO:0007669"/>
    <property type="project" value="TreeGrafter"/>
</dbReference>
<name>A0A8T0EXS2_ARGBR</name>
<dbReference type="EMBL" id="JABXBU010001863">
    <property type="protein sequence ID" value="KAF8782357.1"/>
    <property type="molecule type" value="Genomic_DNA"/>
</dbReference>
<evidence type="ECO:0000256" key="12">
    <source>
        <dbReference type="ARBA" id="ARBA00077531"/>
    </source>
</evidence>
<evidence type="ECO:0000313" key="15">
    <source>
        <dbReference type="EMBL" id="KAF8782357.1"/>
    </source>
</evidence>
<dbReference type="PANTHER" id="PTHR13483">
    <property type="entry name" value="BOX C_D SNORNA PROTEIN 1-RELATED"/>
    <property type="match status" value="1"/>
</dbReference>
<dbReference type="Pfam" id="PF04438">
    <property type="entry name" value="zf-HIT"/>
    <property type="match status" value="1"/>
</dbReference>